<comment type="similarity">
    <text evidence="2">Belongs to the glycosyltransferase 29 family.</text>
</comment>
<accession>A0A9Q1CNG7</accession>
<protein>
    <submittedName>
        <fullName evidence="12">Alpha-2,8-sialyltransferase 8B</fullName>
    </submittedName>
</protein>
<evidence type="ECO:0000256" key="4">
    <source>
        <dbReference type="ARBA" id="ARBA00022679"/>
    </source>
</evidence>
<evidence type="ECO:0000256" key="11">
    <source>
        <dbReference type="SAM" id="Phobius"/>
    </source>
</evidence>
<feature type="transmembrane region" description="Helical" evidence="11">
    <location>
        <begin position="16"/>
        <end position="33"/>
    </location>
</feature>
<dbReference type="InterPro" id="IPR001675">
    <property type="entry name" value="Glyco_trans_29"/>
</dbReference>
<keyword evidence="13" id="KW-1185">Reference proteome</keyword>
<evidence type="ECO:0000256" key="8">
    <source>
        <dbReference type="ARBA" id="ARBA00023034"/>
    </source>
</evidence>
<dbReference type="AlphaFoldDB" id="A0A9Q1CNG7"/>
<dbReference type="OrthoDB" id="10264956at2759"/>
<dbReference type="GO" id="GO:0009311">
    <property type="term" value="P:oligosaccharide metabolic process"/>
    <property type="evidence" value="ECO:0007669"/>
    <property type="project" value="TreeGrafter"/>
</dbReference>
<proteinExistence type="inferred from homology"/>
<dbReference type="Proteomes" id="UP001152320">
    <property type="component" value="Chromosome 1"/>
</dbReference>
<keyword evidence="5 11" id="KW-0812">Transmembrane</keyword>
<sequence length="703" mass="80296">MKHTPVATYVEQQPTSFHYGVCIFVLHVVCIQHDKMKRNIILFTVCCVLCLLCSIIYNNELAKKTWKFIGYVKMKVPEFRSKFERNLPRVDVSEVCEKICNRQMQSCFDPSASILVYDVTDPANMTFKQPNEVFETTNRERETGERMREKWKRKRTLCPVTDINPSFQTMISRESCAIIGNGGFLMDSGCGKTIDAHDFVLRANLEQLNGYTDDVGHKTNMIMINAGVVNKLYDILTTPSNQSEKERASLLRYLDSIKGAILWYPLATDNDTAEKLQGIATVLFKEKVQVKFALSIDSAVSISTRKWNTVKTPSFGLIGLTVAQTFCNDLSLYGFYPYRNGSSDAHYGPNVLNLTQKDVHDFDEEQELLRSLHHKHLLQLVNPCKSKEIDDVRASSPEDRNQNMSQESKLCDKICDRQMKSCFDPILSVLIYNTTIPRKMTFRQEYQTVLTKKSQKSLDTKSKQKGMKCPVSDLNPSLQTMKAQKNCAIIGNSGILLDSKCGKEIDAHDFVLRANLAKLNGYTDDVGQKTTMMMINVGTVRKLYNVLTNHSTTSREEKTEMLQYLRTIPGAIIWYPKATNNENADKLQEIATVVTEENIPVRFAFSFSSAVSPTRRKWKMVKLPSSGLIALTIAQSFCENITLYGFYPYQNDTSGARLLHHYYQPKLVDFHTDVHDFDKEHKLLRTLHDKHILRLVLQRCKTL</sequence>
<dbReference type="Gene3D" id="3.90.1480.20">
    <property type="entry name" value="Glycosyl transferase family 29"/>
    <property type="match status" value="2"/>
</dbReference>
<dbReference type="GO" id="GO:0003828">
    <property type="term" value="F:alpha-N-acetylneuraminate alpha-2,8-sialyltransferase activity"/>
    <property type="evidence" value="ECO:0007669"/>
    <property type="project" value="TreeGrafter"/>
</dbReference>
<dbReference type="Pfam" id="PF00777">
    <property type="entry name" value="Glyco_transf_29"/>
    <property type="match status" value="2"/>
</dbReference>
<keyword evidence="7 11" id="KW-1133">Transmembrane helix</keyword>
<keyword evidence="9 11" id="KW-0472">Membrane</keyword>
<keyword evidence="6" id="KW-0735">Signal-anchor</keyword>
<evidence type="ECO:0000256" key="6">
    <source>
        <dbReference type="ARBA" id="ARBA00022968"/>
    </source>
</evidence>
<dbReference type="InterPro" id="IPR038578">
    <property type="entry name" value="GT29-like_sf"/>
</dbReference>
<dbReference type="GO" id="GO:0006491">
    <property type="term" value="P:N-glycan processing"/>
    <property type="evidence" value="ECO:0007669"/>
    <property type="project" value="TreeGrafter"/>
</dbReference>
<dbReference type="InterPro" id="IPR050943">
    <property type="entry name" value="Glycosyltr_29_Sialyltrsf"/>
</dbReference>
<evidence type="ECO:0000313" key="13">
    <source>
        <dbReference type="Proteomes" id="UP001152320"/>
    </source>
</evidence>
<name>A0A9Q1CNG7_HOLLE</name>
<dbReference type="PANTHER" id="PTHR11987:SF53">
    <property type="entry name" value="ALPHA-2,8-SIALYLTRANSFERASE 8F-LIKE"/>
    <property type="match status" value="1"/>
</dbReference>
<evidence type="ECO:0000256" key="2">
    <source>
        <dbReference type="ARBA" id="ARBA00006003"/>
    </source>
</evidence>
<dbReference type="GO" id="GO:0000139">
    <property type="term" value="C:Golgi membrane"/>
    <property type="evidence" value="ECO:0007669"/>
    <property type="project" value="UniProtKB-SubCell"/>
</dbReference>
<keyword evidence="10" id="KW-0325">Glycoprotein</keyword>
<keyword evidence="4" id="KW-0808">Transferase</keyword>
<dbReference type="PANTHER" id="PTHR11987">
    <property type="entry name" value="ALPHA-2,8-SIALYLTRANSFERASE"/>
    <property type="match status" value="1"/>
</dbReference>
<keyword evidence="8" id="KW-0333">Golgi apparatus</keyword>
<gene>
    <name evidence="12" type="ORF">HOLleu_00099</name>
</gene>
<comment type="subcellular location">
    <subcellularLocation>
        <location evidence="1">Golgi apparatus membrane</location>
        <topology evidence="1">Single-pass type II membrane protein</topology>
    </subcellularLocation>
</comment>
<dbReference type="CDD" id="cd23963">
    <property type="entry name" value="GT29_ST8SIA"/>
    <property type="match status" value="1"/>
</dbReference>
<evidence type="ECO:0000313" key="12">
    <source>
        <dbReference type="EMBL" id="KAJ8047963.1"/>
    </source>
</evidence>
<dbReference type="EMBL" id="JAIZAY010000001">
    <property type="protein sequence ID" value="KAJ8047963.1"/>
    <property type="molecule type" value="Genomic_DNA"/>
</dbReference>
<evidence type="ECO:0000256" key="5">
    <source>
        <dbReference type="ARBA" id="ARBA00022692"/>
    </source>
</evidence>
<keyword evidence="3" id="KW-0328">Glycosyltransferase</keyword>
<comment type="caution">
    <text evidence="12">The sequence shown here is derived from an EMBL/GenBank/DDBJ whole genome shotgun (WGS) entry which is preliminary data.</text>
</comment>
<evidence type="ECO:0000256" key="10">
    <source>
        <dbReference type="ARBA" id="ARBA00023180"/>
    </source>
</evidence>
<reference evidence="12" key="1">
    <citation type="submission" date="2021-10" db="EMBL/GenBank/DDBJ databases">
        <title>Tropical sea cucumber genome reveals ecological adaptation and Cuvierian tubules defense mechanism.</title>
        <authorList>
            <person name="Chen T."/>
        </authorList>
    </citation>
    <scope>NUCLEOTIDE SEQUENCE</scope>
    <source>
        <strain evidence="12">Nanhai2018</strain>
        <tissue evidence="12">Muscle</tissue>
    </source>
</reference>
<evidence type="ECO:0000256" key="3">
    <source>
        <dbReference type="ARBA" id="ARBA00022676"/>
    </source>
</evidence>
<evidence type="ECO:0000256" key="9">
    <source>
        <dbReference type="ARBA" id="ARBA00023136"/>
    </source>
</evidence>
<feature type="transmembrane region" description="Helical" evidence="11">
    <location>
        <begin position="40"/>
        <end position="57"/>
    </location>
</feature>
<evidence type="ECO:0000256" key="1">
    <source>
        <dbReference type="ARBA" id="ARBA00004323"/>
    </source>
</evidence>
<evidence type="ECO:0000256" key="7">
    <source>
        <dbReference type="ARBA" id="ARBA00022989"/>
    </source>
</evidence>
<organism evidence="12 13">
    <name type="scientific">Holothuria leucospilota</name>
    <name type="common">Black long sea cucumber</name>
    <name type="synonym">Mertensiothuria leucospilota</name>
    <dbReference type="NCBI Taxonomy" id="206669"/>
    <lineage>
        <taxon>Eukaryota</taxon>
        <taxon>Metazoa</taxon>
        <taxon>Echinodermata</taxon>
        <taxon>Eleutherozoa</taxon>
        <taxon>Echinozoa</taxon>
        <taxon>Holothuroidea</taxon>
        <taxon>Aspidochirotacea</taxon>
        <taxon>Aspidochirotida</taxon>
        <taxon>Holothuriidae</taxon>
        <taxon>Holothuria</taxon>
    </lineage>
</organism>